<evidence type="ECO:0000313" key="2">
    <source>
        <dbReference type="EnsemblPlants" id="cds.evm.model.08.1418"/>
    </source>
</evidence>
<protein>
    <submittedName>
        <fullName evidence="2">Uncharacterized protein</fullName>
    </submittedName>
</protein>
<dbReference type="Proteomes" id="UP000596661">
    <property type="component" value="Chromosome 8"/>
</dbReference>
<feature type="compositionally biased region" description="Basic residues" evidence="1">
    <location>
        <begin position="1"/>
        <end position="10"/>
    </location>
</feature>
<dbReference type="EnsemblPlants" id="evm.model.08.1418">
    <property type="protein sequence ID" value="cds.evm.model.08.1418"/>
    <property type="gene ID" value="evm.TU.08.1418"/>
</dbReference>
<organism evidence="2 3">
    <name type="scientific">Cannabis sativa</name>
    <name type="common">Hemp</name>
    <name type="synonym">Marijuana</name>
    <dbReference type="NCBI Taxonomy" id="3483"/>
    <lineage>
        <taxon>Eukaryota</taxon>
        <taxon>Viridiplantae</taxon>
        <taxon>Streptophyta</taxon>
        <taxon>Embryophyta</taxon>
        <taxon>Tracheophyta</taxon>
        <taxon>Spermatophyta</taxon>
        <taxon>Magnoliopsida</taxon>
        <taxon>eudicotyledons</taxon>
        <taxon>Gunneridae</taxon>
        <taxon>Pentapetalae</taxon>
        <taxon>rosids</taxon>
        <taxon>fabids</taxon>
        <taxon>Rosales</taxon>
        <taxon>Cannabaceae</taxon>
        <taxon>Cannabis</taxon>
    </lineage>
</organism>
<accession>A0A803Q8M0</accession>
<sequence length="120" mass="13298">MAKTRGRGRGKVNSTKVAKRKGPNSVSDVRKTKSMDAVLGIAPIEFLDVEDEDSGDKIGAIPPGFQEPAPLSPKSSLRSIVQQDDIRKDFVHFLEANEQCFAKITNDDIQHFEQQSEDNK</sequence>
<reference evidence="2" key="2">
    <citation type="submission" date="2021-03" db="UniProtKB">
        <authorList>
            <consortium name="EnsemblPlants"/>
        </authorList>
    </citation>
    <scope>IDENTIFICATION</scope>
</reference>
<evidence type="ECO:0000256" key="1">
    <source>
        <dbReference type="SAM" id="MobiDB-lite"/>
    </source>
</evidence>
<dbReference type="Gramene" id="evm.model.08.1418">
    <property type="protein sequence ID" value="cds.evm.model.08.1418"/>
    <property type="gene ID" value="evm.TU.08.1418"/>
</dbReference>
<evidence type="ECO:0000313" key="3">
    <source>
        <dbReference type="Proteomes" id="UP000596661"/>
    </source>
</evidence>
<feature type="region of interest" description="Disordered" evidence="1">
    <location>
        <begin position="1"/>
        <end position="31"/>
    </location>
</feature>
<proteinExistence type="predicted"/>
<feature type="region of interest" description="Disordered" evidence="1">
    <location>
        <begin position="53"/>
        <end position="74"/>
    </location>
</feature>
<dbReference type="EMBL" id="UZAU01000710">
    <property type="status" value="NOT_ANNOTATED_CDS"/>
    <property type="molecule type" value="Genomic_DNA"/>
</dbReference>
<reference evidence="2" key="1">
    <citation type="submission" date="2018-11" db="EMBL/GenBank/DDBJ databases">
        <authorList>
            <person name="Grassa J C."/>
        </authorList>
    </citation>
    <scope>NUCLEOTIDE SEQUENCE [LARGE SCALE GENOMIC DNA]</scope>
</reference>
<name>A0A803Q8M0_CANSA</name>
<keyword evidence="3" id="KW-1185">Reference proteome</keyword>
<dbReference type="AlphaFoldDB" id="A0A803Q8M0"/>